<protein>
    <submittedName>
        <fullName evidence="1">Uncharacterized protein</fullName>
    </submittedName>
</protein>
<proteinExistence type="predicted"/>
<dbReference type="PATRIC" id="fig|106592.7.peg.1477"/>
<dbReference type="EMBL" id="LGAP01000012">
    <property type="protein sequence ID" value="KOF17179.1"/>
    <property type="molecule type" value="Genomic_DNA"/>
</dbReference>
<accession>A0A0L8BRP0</accession>
<dbReference type="AlphaFoldDB" id="A0A0L8BRP0"/>
<reference evidence="2" key="1">
    <citation type="submission" date="2015-07" db="EMBL/GenBank/DDBJ databases">
        <title>Whole genome sequence of an Ensifer adhaerens strain isolated from a cave pool in the Wind Cave National Park.</title>
        <authorList>
            <person name="Eng W.W.H."/>
            <person name="Gan H.M."/>
            <person name="Barton H.A."/>
            <person name="Savka M.A."/>
        </authorList>
    </citation>
    <scope>NUCLEOTIDE SEQUENCE [LARGE SCALE GENOMIC DNA]</scope>
    <source>
        <strain evidence="2">SD006</strain>
    </source>
</reference>
<sequence length="64" mass="7105">MVSLYAEPRKIVDADEVVERLATVIPNLDGRYAQEAAIRLRVPMAETTAQQQADILALGIRPTR</sequence>
<name>A0A0L8BRP0_ENSAD</name>
<dbReference type="Proteomes" id="UP000037425">
    <property type="component" value="Unassembled WGS sequence"/>
</dbReference>
<evidence type="ECO:0000313" key="1">
    <source>
        <dbReference type="EMBL" id="KOF17179.1"/>
    </source>
</evidence>
<evidence type="ECO:0000313" key="2">
    <source>
        <dbReference type="Proteomes" id="UP000037425"/>
    </source>
</evidence>
<comment type="caution">
    <text evidence="1">The sequence shown here is derived from an EMBL/GenBank/DDBJ whole genome shotgun (WGS) entry which is preliminary data.</text>
</comment>
<gene>
    <name evidence="1" type="ORF">AC244_18400</name>
</gene>
<organism evidence="1 2">
    <name type="scientific">Ensifer adhaerens</name>
    <name type="common">Sinorhizobium morelense</name>
    <dbReference type="NCBI Taxonomy" id="106592"/>
    <lineage>
        <taxon>Bacteria</taxon>
        <taxon>Pseudomonadati</taxon>
        <taxon>Pseudomonadota</taxon>
        <taxon>Alphaproteobacteria</taxon>
        <taxon>Hyphomicrobiales</taxon>
        <taxon>Rhizobiaceae</taxon>
        <taxon>Sinorhizobium/Ensifer group</taxon>
        <taxon>Ensifer</taxon>
    </lineage>
</organism>